<evidence type="ECO:0000256" key="1">
    <source>
        <dbReference type="SAM" id="MobiDB-lite"/>
    </source>
</evidence>
<dbReference type="EMBL" id="KB469296">
    <property type="protein sequence ID" value="EPQ60174.1"/>
    <property type="molecule type" value="Genomic_DNA"/>
</dbReference>
<protein>
    <submittedName>
        <fullName evidence="2">Uncharacterized protein</fullName>
    </submittedName>
</protein>
<evidence type="ECO:0000313" key="2">
    <source>
        <dbReference type="EMBL" id="EPQ60174.1"/>
    </source>
</evidence>
<gene>
    <name evidence="2" type="ORF">GLOTRDRAFT_134911</name>
</gene>
<dbReference type="OrthoDB" id="3204502at2759"/>
<feature type="compositionally biased region" description="Pro residues" evidence="1">
    <location>
        <begin position="138"/>
        <end position="150"/>
    </location>
</feature>
<proteinExistence type="predicted"/>
<dbReference type="HOGENOM" id="CLU_046439_1_0_1"/>
<dbReference type="AlphaFoldDB" id="S7S2Y5"/>
<dbReference type="OMA" id="NACAMPE"/>
<feature type="region of interest" description="Disordered" evidence="1">
    <location>
        <begin position="71"/>
        <end position="102"/>
    </location>
</feature>
<dbReference type="Proteomes" id="UP000030669">
    <property type="component" value="Unassembled WGS sequence"/>
</dbReference>
<feature type="region of interest" description="Disordered" evidence="1">
    <location>
        <begin position="119"/>
        <end position="197"/>
    </location>
</feature>
<reference evidence="2 3" key="1">
    <citation type="journal article" date="2012" name="Science">
        <title>The Paleozoic origin of enzymatic lignin decomposition reconstructed from 31 fungal genomes.</title>
        <authorList>
            <person name="Floudas D."/>
            <person name="Binder M."/>
            <person name="Riley R."/>
            <person name="Barry K."/>
            <person name="Blanchette R.A."/>
            <person name="Henrissat B."/>
            <person name="Martinez A.T."/>
            <person name="Otillar R."/>
            <person name="Spatafora J.W."/>
            <person name="Yadav J.S."/>
            <person name="Aerts A."/>
            <person name="Benoit I."/>
            <person name="Boyd A."/>
            <person name="Carlson A."/>
            <person name="Copeland A."/>
            <person name="Coutinho P.M."/>
            <person name="de Vries R.P."/>
            <person name="Ferreira P."/>
            <person name="Findley K."/>
            <person name="Foster B."/>
            <person name="Gaskell J."/>
            <person name="Glotzer D."/>
            <person name="Gorecki P."/>
            <person name="Heitman J."/>
            <person name="Hesse C."/>
            <person name="Hori C."/>
            <person name="Igarashi K."/>
            <person name="Jurgens J.A."/>
            <person name="Kallen N."/>
            <person name="Kersten P."/>
            <person name="Kohler A."/>
            <person name="Kuees U."/>
            <person name="Kumar T.K.A."/>
            <person name="Kuo A."/>
            <person name="LaButti K."/>
            <person name="Larrondo L.F."/>
            <person name="Lindquist E."/>
            <person name="Ling A."/>
            <person name="Lombard V."/>
            <person name="Lucas S."/>
            <person name="Lundell T."/>
            <person name="Martin R."/>
            <person name="McLaughlin D.J."/>
            <person name="Morgenstern I."/>
            <person name="Morin E."/>
            <person name="Murat C."/>
            <person name="Nagy L.G."/>
            <person name="Nolan M."/>
            <person name="Ohm R.A."/>
            <person name="Patyshakuliyeva A."/>
            <person name="Rokas A."/>
            <person name="Ruiz-Duenas F.J."/>
            <person name="Sabat G."/>
            <person name="Salamov A."/>
            <person name="Samejima M."/>
            <person name="Schmutz J."/>
            <person name="Slot J.C."/>
            <person name="St John F."/>
            <person name="Stenlid J."/>
            <person name="Sun H."/>
            <person name="Sun S."/>
            <person name="Syed K."/>
            <person name="Tsang A."/>
            <person name="Wiebenga A."/>
            <person name="Young D."/>
            <person name="Pisabarro A."/>
            <person name="Eastwood D.C."/>
            <person name="Martin F."/>
            <person name="Cullen D."/>
            <person name="Grigoriev I.V."/>
            <person name="Hibbett D.S."/>
        </authorList>
    </citation>
    <scope>NUCLEOTIDE SEQUENCE [LARGE SCALE GENOMIC DNA]</scope>
    <source>
        <strain evidence="2 3">ATCC 11539</strain>
    </source>
</reference>
<organism evidence="2 3">
    <name type="scientific">Gloeophyllum trabeum (strain ATCC 11539 / FP-39264 / Madison 617)</name>
    <name type="common">Brown rot fungus</name>
    <dbReference type="NCBI Taxonomy" id="670483"/>
    <lineage>
        <taxon>Eukaryota</taxon>
        <taxon>Fungi</taxon>
        <taxon>Dikarya</taxon>
        <taxon>Basidiomycota</taxon>
        <taxon>Agaricomycotina</taxon>
        <taxon>Agaricomycetes</taxon>
        <taxon>Gloeophyllales</taxon>
        <taxon>Gloeophyllaceae</taxon>
        <taxon>Gloeophyllum</taxon>
    </lineage>
</organism>
<feature type="region of interest" description="Disordered" evidence="1">
    <location>
        <begin position="211"/>
        <end position="268"/>
    </location>
</feature>
<name>S7S2Y5_GLOTA</name>
<dbReference type="STRING" id="670483.S7S2Y5"/>
<dbReference type="RefSeq" id="XP_007860638.1">
    <property type="nucleotide sequence ID" value="XM_007862447.1"/>
</dbReference>
<evidence type="ECO:0000313" key="3">
    <source>
        <dbReference type="Proteomes" id="UP000030669"/>
    </source>
</evidence>
<dbReference type="KEGG" id="gtr:GLOTRDRAFT_134911"/>
<dbReference type="GeneID" id="19303202"/>
<dbReference type="eggNOG" id="ENOG502SUVJ">
    <property type="taxonomic scope" value="Eukaryota"/>
</dbReference>
<feature type="compositionally biased region" description="Basic and acidic residues" evidence="1">
    <location>
        <begin position="223"/>
        <end position="240"/>
    </location>
</feature>
<keyword evidence="3" id="KW-1185">Reference proteome</keyword>
<sequence length="268" mass="28928">MSPRPILKRDPPSIIPSNPLPFATCPTLFSPKVHFPPTPTMTSTHPAFSPLTYDRAPIVVSPNVCALPERGERDVYAPADGEPSGSSAERPRGRSRTKKAVSIKGSYFNPRAYEACEVEPPAGHIGGDDADYDVESIPLPPAAIPLPPPLVQDISSSESDESDVTTPPDIHLQPPPLSSSRKPQHPNAHYHPPSIRPLNTAFASKADMNSALSFLPHPPTSPAREKVPILKEDRRKRDSTPARPCRPSLKRTTSAFAEPPLEGCLGGF</sequence>
<accession>S7S2Y5</accession>